<evidence type="ECO:0000313" key="3">
    <source>
        <dbReference type="Proteomes" id="UP000634139"/>
    </source>
</evidence>
<keyword evidence="3" id="KW-1185">Reference proteome</keyword>
<organism evidence="2 3">
    <name type="scientific">Novosphingobium arvoryzae</name>
    <dbReference type="NCBI Taxonomy" id="1256514"/>
    <lineage>
        <taxon>Bacteria</taxon>
        <taxon>Pseudomonadati</taxon>
        <taxon>Pseudomonadota</taxon>
        <taxon>Alphaproteobacteria</taxon>
        <taxon>Sphingomonadales</taxon>
        <taxon>Sphingomonadaceae</taxon>
        <taxon>Novosphingobium</taxon>
    </lineage>
</organism>
<name>A0A918RMY9_9SPHN</name>
<sequence>MAKENPRAGGTGASVSNATDTETLSQNPAFRQPTRRRFAVFVSAGLCCGYAVSVEPATITHEPRAFPDYLAARTFAEELARLESWPLIDRNGGGER</sequence>
<dbReference type="RefSeq" id="WP_189542410.1">
    <property type="nucleotide sequence ID" value="NZ_BMZD01000007.1"/>
</dbReference>
<comment type="caution">
    <text evidence="2">The sequence shown here is derived from an EMBL/GenBank/DDBJ whole genome shotgun (WGS) entry which is preliminary data.</text>
</comment>
<evidence type="ECO:0000256" key="1">
    <source>
        <dbReference type="SAM" id="MobiDB-lite"/>
    </source>
</evidence>
<gene>
    <name evidence="2" type="ORF">GCM10011617_26950</name>
</gene>
<reference evidence="2" key="1">
    <citation type="journal article" date="2014" name="Int. J. Syst. Evol. Microbiol.">
        <title>Complete genome sequence of Corynebacterium casei LMG S-19264T (=DSM 44701T), isolated from a smear-ripened cheese.</title>
        <authorList>
            <consortium name="US DOE Joint Genome Institute (JGI-PGF)"/>
            <person name="Walter F."/>
            <person name="Albersmeier A."/>
            <person name="Kalinowski J."/>
            <person name="Ruckert C."/>
        </authorList>
    </citation>
    <scope>NUCLEOTIDE SEQUENCE</scope>
    <source>
        <strain evidence="2">KCTC 32422</strain>
    </source>
</reference>
<dbReference type="AlphaFoldDB" id="A0A918RMY9"/>
<feature type="compositionally biased region" description="Polar residues" evidence="1">
    <location>
        <begin position="13"/>
        <end position="29"/>
    </location>
</feature>
<protein>
    <submittedName>
        <fullName evidence="2">Uncharacterized protein</fullName>
    </submittedName>
</protein>
<accession>A0A918RMY9</accession>
<dbReference type="Proteomes" id="UP000634139">
    <property type="component" value="Unassembled WGS sequence"/>
</dbReference>
<evidence type="ECO:0000313" key="2">
    <source>
        <dbReference type="EMBL" id="GHA04493.1"/>
    </source>
</evidence>
<proteinExistence type="predicted"/>
<reference evidence="2" key="2">
    <citation type="submission" date="2020-09" db="EMBL/GenBank/DDBJ databases">
        <authorList>
            <person name="Sun Q."/>
            <person name="Kim S."/>
        </authorList>
    </citation>
    <scope>NUCLEOTIDE SEQUENCE</scope>
    <source>
        <strain evidence="2">KCTC 32422</strain>
    </source>
</reference>
<dbReference type="EMBL" id="BMZD01000007">
    <property type="protein sequence ID" value="GHA04493.1"/>
    <property type="molecule type" value="Genomic_DNA"/>
</dbReference>
<feature type="region of interest" description="Disordered" evidence="1">
    <location>
        <begin position="1"/>
        <end position="30"/>
    </location>
</feature>